<proteinExistence type="predicted"/>
<accession>A0A2P2KG59</accession>
<name>A0A2P2KG59_RHIMU</name>
<reference evidence="1" key="1">
    <citation type="submission" date="2018-02" db="EMBL/GenBank/DDBJ databases">
        <title>Rhizophora mucronata_Transcriptome.</title>
        <authorList>
            <person name="Meera S.P."/>
            <person name="Sreeshan A."/>
            <person name="Augustine A."/>
        </authorList>
    </citation>
    <scope>NUCLEOTIDE SEQUENCE</scope>
    <source>
        <tissue evidence="1">Leaf</tissue>
    </source>
</reference>
<dbReference type="PANTHER" id="PTHR47325:SF1">
    <property type="entry name" value="HISTONE-LYSINE N-METHYLTRANSFERASE SUVR5"/>
    <property type="match status" value="1"/>
</dbReference>
<evidence type="ECO:0000313" key="1">
    <source>
        <dbReference type="EMBL" id="MBX04691.1"/>
    </source>
</evidence>
<organism evidence="1">
    <name type="scientific">Rhizophora mucronata</name>
    <name type="common">Asiatic mangrove</name>
    <dbReference type="NCBI Taxonomy" id="61149"/>
    <lineage>
        <taxon>Eukaryota</taxon>
        <taxon>Viridiplantae</taxon>
        <taxon>Streptophyta</taxon>
        <taxon>Embryophyta</taxon>
        <taxon>Tracheophyta</taxon>
        <taxon>Spermatophyta</taxon>
        <taxon>Magnoliopsida</taxon>
        <taxon>eudicotyledons</taxon>
        <taxon>Gunneridae</taxon>
        <taxon>Pentapetalae</taxon>
        <taxon>rosids</taxon>
        <taxon>fabids</taxon>
        <taxon>Malpighiales</taxon>
        <taxon>Rhizophoraceae</taxon>
        <taxon>Rhizophora</taxon>
    </lineage>
</organism>
<sequence length="218" mass="24529">MEVVQCSDVQYVRESDGAQQNSGSGFVYDGESNGFENRKQVHLADGRADNLLLNVDGIDRQSQGQGMVDEILMSEGQHTGVSYSDCQVESQRLSCDSYDFEGDDVNEQNYFGEPCSASEKVPFVMETTESEPGSLKDGDLSPLQPNWLENDESVALWVKVSSFVGETFSLFCMLRFLYTFNVKHALKEFKMLHAVSMQKCFQKLNSLFFWSIRKSTGL</sequence>
<protein>
    <submittedName>
        <fullName evidence="1">Uncharacterized protein</fullName>
    </submittedName>
</protein>
<dbReference type="EMBL" id="GGEC01024207">
    <property type="protein sequence ID" value="MBX04691.1"/>
    <property type="molecule type" value="Transcribed_RNA"/>
</dbReference>
<dbReference type="AlphaFoldDB" id="A0A2P2KG59"/>
<dbReference type="PANTHER" id="PTHR47325">
    <property type="entry name" value="HISTONE-LYSINE N-METHYLTRANSFERASE SUVR5"/>
    <property type="match status" value="1"/>
</dbReference>